<proteinExistence type="predicted"/>
<dbReference type="InterPro" id="IPR025402">
    <property type="entry name" value="DMP19_C"/>
</dbReference>
<dbReference type="AlphaFoldDB" id="A0A432LNQ7"/>
<reference evidence="2 3" key="1">
    <citation type="submission" date="2018-12" db="EMBL/GenBank/DDBJ databases">
        <title>Genome sequencing of Prevotella sp. KCOM 3155 (= JS262).</title>
        <authorList>
            <person name="Kook J.-K."/>
            <person name="Park S.-N."/>
            <person name="Lim Y.K."/>
        </authorList>
    </citation>
    <scope>NUCLEOTIDE SEQUENCE [LARGE SCALE GENOMIC DNA]</scope>
    <source>
        <strain evidence="2 3">KCOM 3155</strain>
    </source>
</reference>
<dbReference type="Proteomes" id="UP000278983">
    <property type="component" value="Unassembled WGS sequence"/>
</dbReference>
<evidence type="ECO:0000259" key="1">
    <source>
        <dbReference type="Pfam" id="PF14300"/>
    </source>
</evidence>
<accession>A0A432LNQ7</accession>
<comment type="caution">
    <text evidence="2">The sequence shown here is derived from an EMBL/GenBank/DDBJ whole genome shotgun (WGS) entry which is preliminary data.</text>
</comment>
<organism evidence="2 3">
    <name type="scientific">Prevotella koreensis</name>
    <dbReference type="NCBI Taxonomy" id="2490854"/>
    <lineage>
        <taxon>Bacteria</taxon>
        <taxon>Pseudomonadati</taxon>
        <taxon>Bacteroidota</taxon>
        <taxon>Bacteroidia</taxon>
        <taxon>Bacteroidales</taxon>
        <taxon>Prevotellaceae</taxon>
        <taxon>Prevotella</taxon>
    </lineage>
</organism>
<evidence type="ECO:0000313" key="2">
    <source>
        <dbReference type="EMBL" id="RUL60392.1"/>
    </source>
</evidence>
<feature type="domain" description="DNA mimic protein DMP19 C-terminal" evidence="1">
    <location>
        <begin position="212"/>
        <end position="321"/>
    </location>
</feature>
<sequence>MNATEIEDEEFGFLDEKQKCLAIKFLQELGEEERVIELLTYIGIENLSAQLLGMLARSYNNNDQAEEAMKIMDMIPVEKRDAKWYYRYGYSYAYRNFPINSDDKIKAIEMLEKAIEMAEDDELKIWCVELTDVCDLHLILETNKEKTPLLYKCYTEHIDNLKEKEEEEKTYKKITVDDVKNAKDSWDINEPMYWTINIYGSHEEYLKSAEPFTLEQRYLNAIIWYYIEVNNGGHHQFFSNSTGIVWEDALNGLKLFGMTDAANNLQHIVDLFGGSIPFDREKRWEAIENIEKSLNLYDVLDKADDFVYNDNGVPEDEYMKQHPEKFVFEGYYNKM</sequence>
<name>A0A432LNQ7_9BACT</name>
<evidence type="ECO:0000313" key="3">
    <source>
        <dbReference type="Proteomes" id="UP000278983"/>
    </source>
</evidence>
<dbReference type="SUPFAM" id="SSF48452">
    <property type="entry name" value="TPR-like"/>
    <property type="match status" value="1"/>
</dbReference>
<dbReference type="EMBL" id="RYYU01000001">
    <property type="protein sequence ID" value="RUL60392.1"/>
    <property type="molecule type" value="Genomic_DNA"/>
</dbReference>
<protein>
    <submittedName>
        <fullName evidence="2">DUF4375 domain-containing protein</fullName>
    </submittedName>
</protein>
<gene>
    <name evidence="2" type="ORF">EHV08_09105</name>
</gene>
<dbReference type="InterPro" id="IPR011990">
    <property type="entry name" value="TPR-like_helical_dom_sf"/>
</dbReference>
<dbReference type="OrthoDB" id="7989464at2"/>
<dbReference type="Pfam" id="PF14300">
    <property type="entry name" value="DMP19"/>
    <property type="match status" value="1"/>
</dbReference>
<keyword evidence="3" id="KW-1185">Reference proteome</keyword>
<dbReference type="Gene3D" id="1.20.1420.60">
    <property type="match status" value="1"/>
</dbReference>